<feature type="domain" description="Fatty acid desaturase" evidence="11">
    <location>
        <begin position="9"/>
        <end position="211"/>
    </location>
</feature>
<gene>
    <name evidence="13" type="ORF">BOV88_03555</name>
</gene>
<evidence type="ECO:0000259" key="12">
    <source>
        <dbReference type="Pfam" id="PF01610"/>
    </source>
</evidence>
<dbReference type="AlphaFoldDB" id="A0A1T2D7I7"/>
<dbReference type="EMBL" id="MPNX01000003">
    <property type="protein sequence ID" value="OOY35728.1"/>
    <property type="molecule type" value="Genomic_DNA"/>
</dbReference>
<sequence length="389" mass="44471">MTHLFDLSWWQLVLVAVGLTHITIAGVTIFLHRSQAHKAVELSAPVNHFFRFWLWLTTGMVTKEWVAVHRRHHAKCETEGDPHSPQVEGLNRVLWLGAWLYRKASTNQETLDTYGKGTPDDWLERKIYTPYPGMGISLMLIIDLLLFGFAGALIWVVQMAWIPFWAAGVINGIGHYFGYRNWNTTDASTNIIPLGLVIGGEELHNNHHAFASSARLSSRWYEFDIGWLYIRLMQTLRLARVKKVAPRIRVRKDIRLVDLDTVSAVLGNRLQVFSNYAKQVVKPVAKSELCSSRRACREKYKAVRGLLADSQRLDEAARQRLQKLLEESQLLETVYQFQEGLSALWERTATSQEARREALQEWVVQAEAAGIDALSRFARQLRGYSVTST</sequence>
<evidence type="ECO:0000256" key="8">
    <source>
        <dbReference type="ARBA" id="ARBA00023098"/>
    </source>
</evidence>
<reference evidence="13 14" key="1">
    <citation type="submission" date="2016-11" db="EMBL/GenBank/DDBJ databases">
        <title>Mixed transmission modes and dynamic genome evolution in an obligate animal-bacterial symbiosis.</title>
        <authorList>
            <person name="Russell S.L."/>
            <person name="Corbett-Detig R.B."/>
            <person name="Cavanaugh C.M."/>
        </authorList>
    </citation>
    <scope>NUCLEOTIDE SEQUENCE [LARGE SCALE GENOMIC DNA]</scope>
    <source>
        <strain evidence="13">MA-KB16</strain>
    </source>
</reference>
<comment type="caution">
    <text evidence="13">The sequence shown here is derived from an EMBL/GenBank/DDBJ whole genome shotgun (WGS) entry which is preliminary data.</text>
</comment>
<proteinExistence type="inferred from homology"/>
<dbReference type="CDD" id="cd03505">
    <property type="entry name" value="Delta9-FADS-like"/>
    <property type="match status" value="1"/>
</dbReference>
<dbReference type="GO" id="GO:0016020">
    <property type="term" value="C:membrane"/>
    <property type="evidence" value="ECO:0007669"/>
    <property type="project" value="UniProtKB-SubCell"/>
</dbReference>
<feature type="transmembrane region" description="Helical" evidence="10">
    <location>
        <begin position="162"/>
        <end position="179"/>
    </location>
</feature>
<dbReference type="GO" id="GO:0016717">
    <property type="term" value="F:oxidoreductase activity, acting on paired donors, with oxidation of a pair of donors resulting in the reduction of molecular oxygen to two molecules of water"/>
    <property type="evidence" value="ECO:0007669"/>
    <property type="project" value="InterPro"/>
</dbReference>
<evidence type="ECO:0000313" key="14">
    <source>
        <dbReference type="Proteomes" id="UP000190962"/>
    </source>
</evidence>
<evidence type="ECO:0000256" key="2">
    <source>
        <dbReference type="ARBA" id="ARBA00008749"/>
    </source>
</evidence>
<evidence type="ECO:0000256" key="3">
    <source>
        <dbReference type="ARBA" id="ARBA00022692"/>
    </source>
</evidence>
<dbReference type="Proteomes" id="UP000190962">
    <property type="component" value="Unassembled WGS sequence"/>
</dbReference>
<evidence type="ECO:0000256" key="5">
    <source>
        <dbReference type="ARBA" id="ARBA00022989"/>
    </source>
</evidence>
<dbReference type="Pfam" id="PF01610">
    <property type="entry name" value="DDE_Tnp_ISL3"/>
    <property type="match status" value="1"/>
</dbReference>
<evidence type="ECO:0000256" key="10">
    <source>
        <dbReference type="SAM" id="Phobius"/>
    </source>
</evidence>
<feature type="transmembrane region" description="Helical" evidence="10">
    <location>
        <begin position="12"/>
        <end position="31"/>
    </location>
</feature>
<keyword evidence="5 10" id="KW-1133">Transmembrane helix</keyword>
<evidence type="ECO:0000256" key="1">
    <source>
        <dbReference type="ARBA" id="ARBA00004141"/>
    </source>
</evidence>
<comment type="subcellular location">
    <subcellularLocation>
        <location evidence="1">Membrane</location>
        <topology evidence="1">Multi-pass membrane protein</topology>
    </subcellularLocation>
</comment>
<dbReference type="PRINTS" id="PR00075">
    <property type="entry name" value="FACDDSATRASE"/>
</dbReference>
<dbReference type="PANTHER" id="PTHR11351:SF33">
    <property type="entry name" value="DELTA-9 FATTY ACID DESATURASE, DESA"/>
    <property type="match status" value="1"/>
</dbReference>
<evidence type="ECO:0000256" key="9">
    <source>
        <dbReference type="ARBA" id="ARBA00023136"/>
    </source>
</evidence>
<feature type="transmembrane region" description="Helical" evidence="10">
    <location>
        <begin position="135"/>
        <end position="156"/>
    </location>
</feature>
<dbReference type="GO" id="GO:0006631">
    <property type="term" value="P:fatty acid metabolic process"/>
    <property type="evidence" value="ECO:0007669"/>
    <property type="project" value="UniProtKB-KW"/>
</dbReference>
<keyword evidence="9 10" id="KW-0472">Membrane</keyword>
<keyword evidence="7" id="KW-0408">Iron</keyword>
<evidence type="ECO:0000313" key="13">
    <source>
        <dbReference type="EMBL" id="OOY35728.1"/>
    </source>
</evidence>
<evidence type="ECO:0000256" key="6">
    <source>
        <dbReference type="ARBA" id="ARBA00023002"/>
    </source>
</evidence>
<evidence type="ECO:0000256" key="4">
    <source>
        <dbReference type="ARBA" id="ARBA00022832"/>
    </source>
</evidence>
<dbReference type="Pfam" id="PF00487">
    <property type="entry name" value="FA_desaturase"/>
    <property type="match status" value="1"/>
</dbReference>
<accession>A0A1T2D7I7</accession>
<keyword evidence="4" id="KW-0276">Fatty acid metabolism</keyword>
<dbReference type="PANTHER" id="PTHR11351">
    <property type="entry name" value="ACYL-COA DESATURASE"/>
    <property type="match status" value="1"/>
</dbReference>
<name>A0A1T2D7I7_SOVGS</name>
<keyword evidence="3 10" id="KW-0812">Transmembrane</keyword>
<keyword evidence="6" id="KW-0560">Oxidoreductase</keyword>
<feature type="domain" description="Transposase IS204/IS1001/IS1096/IS1165 DDE" evidence="12">
    <location>
        <begin position="277"/>
        <end position="383"/>
    </location>
</feature>
<evidence type="ECO:0000256" key="7">
    <source>
        <dbReference type="ARBA" id="ARBA00023004"/>
    </source>
</evidence>
<evidence type="ECO:0000259" key="11">
    <source>
        <dbReference type="Pfam" id="PF00487"/>
    </source>
</evidence>
<dbReference type="InterPro" id="IPR005804">
    <property type="entry name" value="FA_desaturase_dom"/>
</dbReference>
<organism evidence="13 14">
    <name type="scientific">Solemya velum gill symbiont</name>
    <dbReference type="NCBI Taxonomy" id="2340"/>
    <lineage>
        <taxon>Bacteria</taxon>
        <taxon>Pseudomonadati</taxon>
        <taxon>Pseudomonadota</taxon>
        <taxon>Gammaproteobacteria</taxon>
        <taxon>sulfur-oxidizing symbionts</taxon>
    </lineage>
</organism>
<dbReference type="RefSeq" id="WP_078452757.1">
    <property type="nucleotide sequence ID" value="NZ_MPNX01000003.1"/>
</dbReference>
<dbReference type="InterPro" id="IPR002560">
    <property type="entry name" value="Transposase_DDE"/>
</dbReference>
<dbReference type="InterPro" id="IPR015876">
    <property type="entry name" value="Acyl-CoA_DS"/>
</dbReference>
<comment type="similarity">
    <text evidence="2">Belongs to the fatty acid desaturase type 2 family.</text>
</comment>
<protein>
    <submittedName>
        <fullName evidence="13">Acyl-CoA desaturase</fullName>
    </submittedName>
</protein>
<keyword evidence="8" id="KW-0443">Lipid metabolism</keyword>